<dbReference type="InterPro" id="IPR036770">
    <property type="entry name" value="Ankyrin_rpt-contain_sf"/>
</dbReference>
<evidence type="ECO:0000256" key="1">
    <source>
        <dbReference type="ARBA" id="ARBA00022737"/>
    </source>
</evidence>
<reference evidence="6 7" key="1">
    <citation type="submission" date="2016-03" db="EMBL/GenBank/DDBJ databases">
        <authorList>
            <person name="Ploux O."/>
        </authorList>
    </citation>
    <scope>NUCLEOTIDE SEQUENCE [LARGE SCALE GENOMIC DNA]</scope>
    <source>
        <strain evidence="6 7">URUG2</strain>
    </source>
</reference>
<feature type="repeat" description="ANK" evidence="3">
    <location>
        <begin position="210"/>
        <end position="242"/>
    </location>
</feature>
<feature type="region of interest" description="Disordered" evidence="4">
    <location>
        <begin position="1"/>
        <end position="58"/>
    </location>
</feature>
<evidence type="ECO:0000259" key="5">
    <source>
        <dbReference type="PROSITE" id="PS00036"/>
    </source>
</evidence>
<feature type="compositionally biased region" description="Low complexity" evidence="4">
    <location>
        <begin position="30"/>
        <end position="42"/>
    </location>
</feature>
<dbReference type="EMBL" id="FJUY01000004">
    <property type="protein sequence ID" value="CZT17839.1"/>
    <property type="molecule type" value="Genomic_DNA"/>
</dbReference>
<name>A0A2D3V8L7_9PEZI</name>
<dbReference type="GeneID" id="35598873"/>
<sequence length="246" mass="27289">MKPARKPISERRRLQNRSAQRTFRNKRLDSGSSPSEISTSETLHLHPTPDVPSTEWNSQESLLWENRHKDPTAESLNWSPEISALEEQALRLLGSDGGDFSFFMDVPAIRMDACGKGQTLEVHNGPRLPPEATAQGTERNLYSRKTALHLAAERGNNRSLEVLLQVPNVIIDAEDADGNTALHLAANHGQLPAVQILLEHGANTGIHNVFGYTPLHSAAEKDFYLIIQLLVEMGTSTEARIDLVHR</sequence>
<evidence type="ECO:0000256" key="3">
    <source>
        <dbReference type="PROSITE-ProRule" id="PRU00023"/>
    </source>
</evidence>
<dbReference type="PANTHER" id="PTHR24198:SF165">
    <property type="entry name" value="ANKYRIN REPEAT-CONTAINING PROTEIN-RELATED"/>
    <property type="match status" value="1"/>
</dbReference>
<evidence type="ECO:0000313" key="7">
    <source>
        <dbReference type="Proteomes" id="UP000225277"/>
    </source>
</evidence>
<feature type="repeat" description="ANK" evidence="3">
    <location>
        <begin position="177"/>
        <end position="209"/>
    </location>
</feature>
<dbReference type="STRING" id="112498.A0A2D3V8L7"/>
<evidence type="ECO:0000313" key="6">
    <source>
        <dbReference type="EMBL" id="CZT17839.1"/>
    </source>
</evidence>
<dbReference type="PRINTS" id="PR01415">
    <property type="entry name" value="ANKYRIN"/>
</dbReference>
<feature type="domain" description="BZIP" evidence="5">
    <location>
        <begin position="11"/>
        <end position="26"/>
    </location>
</feature>
<dbReference type="PROSITE" id="PS00036">
    <property type="entry name" value="BZIP_BASIC"/>
    <property type="match status" value="1"/>
</dbReference>
<evidence type="ECO:0000256" key="2">
    <source>
        <dbReference type="ARBA" id="ARBA00023043"/>
    </source>
</evidence>
<proteinExistence type="predicted"/>
<protein>
    <recommendedName>
        <fullName evidence="5">BZIP domain-containing protein</fullName>
    </recommendedName>
</protein>
<dbReference type="Pfam" id="PF12796">
    <property type="entry name" value="Ank_2"/>
    <property type="match status" value="1"/>
</dbReference>
<evidence type="ECO:0000256" key="4">
    <source>
        <dbReference type="SAM" id="MobiDB-lite"/>
    </source>
</evidence>
<organism evidence="6 7">
    <name type="scientific">Ramularia collo-cygni</name>
    <dbReference type="NCBI Taxonomy" id="112498"/>
    <lineage>
        <taxon>Eukaryota</taxon>
        <taxon>Fungi</taxon>
        <taxon>Dikarya</taxon>
        <taxon>Ascomycota</taxon>
        <taxon>Pezizomycotina</taxon>
        <taxon>Dothideomycetes</taxon>
        <taxon>Dothideomycetidae</taxon>
        <taxon>Mycosphaerellales</taxon>
        <taxon>Mycosphaerellaceae</taxon>
        <taxon>Ramularia</taxon>
    </lineage>
</organism>
<dbReference type="SMART" id="SM00248">
    <property type="entry name" value="ANK"/>
    <property type="match status" value="3"/>
</dbReference>
<dbReference type="InterPro" id="IPR002110">
    <property type="entry name" value="Ankyrin_rpt"/>
</dbReference>
<dbReference type="OrthoDB" id="539213at2759"/>
<accession>A0A2D3V8L7</accession>
<dbReference type="Proteomes" id="UP000225277">
    <property type="component" value="Unassembled WGS sequence"/>
</dbReference>
<dbReference type="PANTHER" id="PTHR24198">
    <property type="entry name" value="ANKYRIN REPEAT AND PROTEIN KINASE DOMAIN-CONTAINING PROTEIN"/>
    <property type="match status" value="1"/>
</dbReference>
<dbReference type="Gene3D" id="1.25.40.20">
    <property type="entry name" value="Ankyrin repeat-containing domain"/>
    <property type="match status" value="1"/>
</dbReference>
<dbReference type="PROSITE" id="PS50297">
    <property type="entry name" value="ANK_REP_REGION"/>
    <property type="match status" value="2"/>
</dbReference>
<dbReference type="RefSeq" id="XP_023624730.1">
    <property type="nucleotide sequence ID" value="XM_023768962.1"/>
</dbReference>
<gene>
    <name evidence="6" type="ORF">RCC_03675</name>
</gene>
<dbReference type="AlphaFoldDB" id="A0A2D3V8L7"/>
<dbReference type="PROSITE" id="PS50088">
    <property type="entry name" value="ANK_REPEAT"/>
    <property type="match status" value="2"/>
</dbReference>
<dbReference type="InterPro" id="IPR004827">
    <property type="entry name" value="bZIP"/>
</dbReference>
<keyword evidence="7" id="KW-1185">Reference proteome</keyword>
<keyword evidence="1" id="KW-0677">Repeat</keyword>
<dbReference type="SUPFAM" id="SSF48403">
    <property type="entry name" value="Ankyrin repeat"/>
    <property type="match status" value="1"/>
</dbReference>
<keyword evidence="2 3" id="KW-0040">ANK repeat</keyword>
<dbReference type="GO" id="GO:0003700">
    <property type="term" value="F:DNA-binding transcription factor activity"/>
    <property type="evidence" value="ECO:0007669"/>
    <property type="project" value="InterPro"/>
</dbReference>